<feature type="compositionally biased region" description="Basic and acidic residues" evidence="1">
    <location>
        <begin position="1"/>
        <end position="19"/>
    </location>
</feature>
<protein>
    <submittedName>
        <fullName evidence="2">Uncharacterized protein</fullName>
    </submittedName>
</protein>
<evidence type="ECO:0000313" key="3">
    <source>
        <dbReference type="Proteomes" id="UP001419268"/>
    </source>
</evidence>
<reference evidence="2 3" key="1">
    <citation type="submission" date="2024-01" db="EMBL/GenBank/DDBJ databases">
        <title>Genome assemblies of Stephania.</title>
        <authorList>
            <person name="Yang L."/>
        </authorList>
    </citation>
    <scope>NUCLEOTIDE SEQUENCE [LARGE SCALE GENOMIC DNA]</scope>
    <source>
        <strain evidence="2">JXDWG</strain>
        <tissue evidence="2">Leaf</tissue>
    </source>
</reference>
<organism evidence="2 3">
    <name type="scientific">Stephania cephalantha</name>
    <dbReference type="NCBI Taxonomy" id="152367"/>
    <lineage>
        <taxon>Eukaryota</taxon>
        <taxon>Viridiplantae</taxon>
        <taxon>Streptophyta</taxon>
        <taxon>Embryophyta</taxon>
        <taxon>Tracheophyta</taxon>
        <taxon>Spermatophyta</taxon>
        <taxon>Magnoliopsida</taxon>
        <taxon>Ranunculales</taxon>
        <taxon>Menispermaceae</taxon>
        <taxon>Menispermoideae</taxon>
        <taxon>Cissampelideae</taxon>
        <taxon>Stephania</taxon>
    </lineage>
</organism>
<dbReference type="AlphaFoldDB" id="A0AAP0PKM0"/>
<sequence>MAIGKSESREIHQVADQAKRRSTSTSEPQRRRREAVTPARRSGNGEGNGMEQRRDGALPDRSIHDETTKVDNEALLRDGLLAKKTRVVCHAVGVHEFWLSRLVTNCLLVCCNSVRSVVILLVQSVVAAIEAATRSSGLPSPSAGDWSLEALPVCSSPHPKPSPFDLCSQPEIASSTVFNGSDDFLNWTNSVDEDAMEKLAPYSALSGDESYSNRDLEKVAELIGFQRCMHSCLEYLEVSLGLEMRRKRYTLKQIESMKNREELHNLFHYTYIEYYILAGRARRLEAWFHSGFGLANPIMGWQSPISVEVLNNCIFVCILFFPIRFVYV</sequence>
<proteinExistence type="predicted"/>
<gene>
    <name evidence="2" type="ORF">Scep_006980</name>
</gene>
<keyword evidence="3" id="KW-1185">Reference proteome</keyword>
<feature type="compositionally biased region" description="Basic and acidic residues" evidence="1">
    <location>
        <begin position="51"/>
        <end position="66"/>
    </location>
</feature>
<accession>A0AAP0PKM0</accession>
<feature type="region of interest" description="Disordered" evidence="1">
    <location>
        <begin position="1"/>
        <end position="66"/>
    </location>
</feature>
<evidence type="ECO:0000313" key="2">
    <source>
        <dbReference type="EMBL" id="KAK9148223.1"/>
    </source>
</evidence>
<dbReference type="Proteomes" id="UP001419268">
    <property type="component" value="Unassembled WGS sequence"/>
</dbReference>
<dbReference type="EMBL" id="JBBNAG010000003">
    <property type="protein sequence ID" value="KAK9148223.1"/>
    <property type="molecule type" value="Genomic_DNA"/>
</dbReference>
<comment type="caution">
    <text evidence="2">The sequence shown here is derived from an EMBL/GenBank/DDBJ whole genome shotgun (WGS) entry which is preliminary data.</text>
</comment>
<name>A0AAP0PKM0_9MAGN</name>
<evidence type="ECO:0000256" key="1">
    <source>
        <dbReference type="SAM" id="MobiDB-lite"/>
    </source>
</evidence>